<dbReference type="NCBIfam" id="TIGR01657">
    <property type="entry name" value="P-ATPase-V"/>
    <property type="match status" value="1"/>
</dbReference>
<dbReference type="FunFam" id="3.40.50.1000:FF:000045">
    <property type="entry name" value="Cation-transporting ATPase"/>
    <property type="match status" value="1"/>
</dbReference>
<dbReference type="PANTHER" id="PTHR45630:SF8">
    <property type="entry name" value="CATION-TRANSPORTING ATPASE"/>
    <property type="match status" value="1"/>
</dbReference>
<dbReference type="GO" id="GO:0015203">
    <property type="term" value="F:polyamine transmembrane transporter activity"/>
    <property type="evidence" value="ECO:0007669"/>
    <property type="project" value="TreeGrafter"/>
</dbReference>
<evidence type="ECO:0000256" key="11">
    <source>
        <dbReference type="ARBA" id="ARBA00022989"/>
    </source>
</evidence>
<evidence type="ECO:0000256" key="13">
    <source>
        <dbReference type="SAM" id="MobiDB-lite"/>
    </source>
</evidence>
<feature type="transmembrane region" description="Helical" evidence="14">
    <location>
        <begin position="12"/>
        <end position="32"/>
    </location>
</feature>
<name>A0AAV2PMY6_MEGNR</name>
<keyword evidence="9" id="KW-0460">Magnesium</keyword>
<evidence type="ECO:0000256" key="4">
    <source>
        <dbReference type="ARBA" id="ARBA00022692"/>
    </source>
</evidence>
<evidence type="ECO:0000256" key="7">
    <source>
        <dbReference type="ARBA" id="ARBA00022753"/>
    </source>
</evidence>
<keyword evidence="3" id="KW-0597">Phosphoprotein</keyword>
<dbReference type="SFLD" id="SFLDF00027">
    <property type="entry name" value="p-type_atpase"/>
    <property type="match status" value="1"/>
</dbReference>
<comment type="similarity">
    <text evidence="2">Belongs to the cation transport ATPase (P-type) (TC 3.A.3) family. Type V subfamily.</text>
</comment>
<evidence type="ECO:0000256" key="2">
    <source>
        <dbReference type="ARBA" id="ARBA00006000"/>
    </source>
</evidence>
<dbReference type="SUPFAM" id="SSF56784">
    <property type="entry name" value="HAD-like"/>
    <property type="match status" value="1"/>
</dbReference>
<dbReference type="FunFam" id="3.40.1110.10:FF:000026">
    <property type="entry name" value="Cation-transporting ATPase"/>
    <property type="match status" value="1"/>
</dbReference>
<keyword evidence="8" id="KW-0067">ATP-binding</keyword>
<comment type="caution">
    <text evidence="15">The sequence shown here is derived from an EMBL/GenBank/DDBJ whole genome shotgun (WGS) entry which is preliminary data.</text>
</comment>
<dbReference type="Gene3D" id="1.20.1110.10">
    <property type="entry name" value="Calcium-transporting ATPase, transmembrane domain"/>
    <property type="match status" value="1"/>
</dbReference>
<evidence type="ECO:0000256" key="1">
    <source>
        <dbReference type="ARBA" id="ARBA00004107"/>
    </source>
</evidence>
<protein>
    <recommendedName>
        <fullName evidence="17">Cation-transporting ATPase 13A3</fullName>
    </recommendedName>
</protein>
<dbReference type="FunFam" id="1.20.1110.10:FF:000023">
    <property type="entry name" value="Cation-transporting ATPase"/>
    <property type="match status" value="1"/>
</dbReference>
<feature type="transmembrane region" description="Helical" evidence="14">
    <location>
        <begin position="631"/>
        <end position="652"/>
    </location>
</feature>
<evidence type="ECO:0000256" key="8">
    <source>
        <dbReference type="ARBA" id="ARBA00022840"/>
    </source>
</evidence>
<keyword evidence="5" id="KW-0479">Metal-binding</keyword>
<dbReference type="InterPro" id="IPR006544">
    <property type="entry name" value="P-type_TPase_V"/>
</dbReference>
<dbReference type="InterPro" id="IPR023299">
    <property type="entry name" value="ATPase_P-typ_cyto_dom_N"/>
</dbReference>
<feature type="region of interest" description="Disordered" evidence="13">
    <location>
        <begin position="193"/>
        <end position="226"/>
    </location>
</feature>
<dbReference type="SUPFAM" id="SSF81665">
    <property type="entry name" value="Calcium ATPase, transmembrane domain M"/>
    <property type="match status" value="1"/>
</dbReference>
<evidence type="ECO:0000256" key="5">
    <source>
        <dbReference type="ARBA" id="ARBA00022723"/>
    </source>
</evidence>
<evidence type="ECO:0008006" key="17">
    <source>
        <dbReference type="Google" id="ProtNLM"/>
    </source>
</evidence>
<evidence type="ECO:0000313" key="16">
    <source>
        <dbReference type="Proteomes" id="UP001497623"/>
    </source>
</evidence>
<feature type="transmembrane region" description="Helical" evidence="14">
    <location>
        <begin position="746"/>
        <end position="765"/>
    </location>
</feature>
<dbReference type="AlphaFoldDB" id="A0AAV2PMY6"/>
<dbReference type="InterPro" id="IPR023298">
    <property type="entry name" value="ATPase_P-typ_TM_dom_sf"/>
</dbReference>
<dbReference type="InterPro" id="IPR018303">
    <property type="entry name" value="ATPase_P-typ_P_site"/>
</dbReference>
<organism evidence="15 16">
    <name type="scientific">Meganyctiphanes norvegica</name>
    <name type="common">Northern krill</name>
    <name type="synonym">Thysanopoda norvegica</name>
    <dbReference type="NCBI Taxonomy" id="48144"/>
    <lineage>
        <taxon>Eukaryota</taxon>
        <taxon>Metazoa</taxon>
        <taxon>Ecdysozoa</taxon>
        <taxon>Arthropoda</taxon>
        <taxon>Crustacea</taxon>
        <taxon>Multicrustacea</taxon>
        <taxon>Malacostraca</taxon>
        <taxon>Eumalacostraca</taxon>
        <taxon>Eucarida</taxon>
        <taxon>Euphausiacea</taxon>
        <taxon>Euphausiidae</taxon>
        <taxon>Meganyctiphanes</taxon>
    </lineage>
</organism>
<dbReference type="EMBL" id="CAXKWB010000345">
    <property type="protein sequence ID" value="CAL4060381.1"/>
    <property type="molecule type" value="Genomic_DNA"/>
</dbReference>
<keyword evidence="10" id="KW-1278">Translocase</keyword>
<dbReference type="GO" id="GO:0005524">
    <property type="term" value="F:ATP binding"/>
    <property type="evidence" value="ECO:0007669"/>
    <property type="project" value="UniProtKB-KW"/>
</dbReference>
<feature type="transmembrane region" description="Helical" evidence="14">
    <location>
        <begin position="48"/>
        <end position="68"/>
    </location>
</feature>
<accession>A0AAV2PMY6</accession>
<feature type="transmembrane region" description="Helical" evidence="14">
    <location>
        <begin position="687"/>
        <end position="712"/>
    </location>
</feature>
<dbReference type="GO" id="GO:0016887">
    <property type="term" value="F:ATP hydrolysis activity"/>
    <property type="evidence" value="ECO:0007669"/>
    <property type="project" value="InterPro"/>
</dbReference>
<dbReference type="PRINTS" id="PR00119">
    <property type="entry name" value="CATATPASE"/>
</dbReference>
<dbReference type="GO" id="GO:0046872">
    <property type="term" value="F:metal ion binding"/>
    <property type="evidence" value="ECO:0007669"/>
    <property type="project" value="UniProtKB-KW"/>
</dbReference>
<sequence>MDFKFYKDSLKFIGFLFAIASIGMSYSLYIYISRGESVAKTIIRTLDIVTIVVPPALPAAMTVGTYYAQNRLKNRGIFCISPPRINVSGKCKIFCFDKTGTLTEDGLDMWGVISCSATSMSNLISDPSTLDNKSSLMAAMATCHSLTYINGTLVGDPLDIIMFEATKWVLEEASASQDCDRFDNLVPTVVRPPSSPSHLLSSTISSSDSNSHSSTPSRTNTSHNSDSLATSSTYLYAAHDILHTGDGGGVDNNSDAQLPQCQLSTESLEEASSGSSNFDQVAPTIVKPSDRNTYIDPPDMKKVTETTFEVPFEIGIVRQFPFSSSIQRMAVMVRILGKQHMDVFVKGAPEVIKALCRPETVPEELSSILTKYTMQGYRVIALAHRQMESKLSWHKAQSISRDQVEVDLNFLGILVLCNMLKPESSPTIRKLQAADIRTLMITGDNRLTGMSVARSCGMVNNDDRVLVVEARGPQDEKPAKIIFKCPPNANTDQEDDHEIIFSDTAIRIENGALSYHFALEGKDWSAINEYFPDLVPRILARGTIFARMSPDQKAHLVESLQKLDYIVGMCGDGANDCGALKAAHIGISLSEAEASVAAPFTSNIPNITCVPTVVSEGRCALTTNFSVFKYMALYSIIQFISVLILYTCFTNLSDPQFLFIDLFIVTVVAIFMGYTEANDTLVPKRPLGNLLGCVNLFSVISQIVLVILGQVVPYLFLTQQKWFIPTEEPDDDSSAQENTVTWETTIIFTVSSFQYITLAIVYSPGRPYRKPLYTNTWLLLYIIILTVVSFVLWLYPTGWIVWLFQLENNPADNYTNFRLTILLMCGLHFIISLAMEDFVATSSAVKRFFQFLRCKSGYKNGFKNILAEMSNDVSWPPIDVPITPNYI</sequence>
<feature type="compositionally biased region" description="Low complexity" evidence="13">
    <location>
        <begin position="196"/>
        <end position="225"/>
    </location>
</feature>
<keyword evidence="16" id="KW-1185">Reference proteome</keyword>
<evidence type="ECO:0000256" key="3">
    <source>
        <dbReference type="ARBA" id="ARBA00022553"/>
    </source>
</evidence>
<evidence type="ECO:0000256" key="9">
    <source>
        <dbReference type="ARBA" id="ARBA00022842"/>
    </source>
</evidence>
<evidence type="ECO:0000256" key="12">
    <source>
        <dbReference type="ARBA" id="ARBA00023136"/>
    </source>
</evidence>
<evidence type="ECO:0000256" key="10">
    <source>
        <dbReference type="ARBA" id="ARBA00022967"/>
    </source>
</evidence>
<dbReference type="GO" id="GO:0019829">
    <property type="term" value="F:ATPase-coupled monoatomic cation transmembrane transporter activity"/>
    <property type="evidence" value="ECO:0007669"/>
    <property type="project" value="TreeGrafter"/>
</dbReference>
<reference evidence="15 16" key="1">
    <citation type="submission" date="2024-05" db="EMBL/GenBank/DDBJ databases">
        <authorList>
            <person name="Wallberg A."/>
        </authorList>
    </citation>
    <scope>NUCLEOTIDE SEQUENCE [LARGE SCALE GENOMIC DNA]</scope>
</reference>
<dbReference type="SFLD" id="SFLDS00003">
    <property type="entry name" value="Haloacid_Dehalogenase"/>
    <property type="match status" value="1"/>
</dbReference>
<evidence type="ECO:0000256" key="14">
    <source>
        <dbReference type="SAM" id="Phobius"/>
    </source>
</evidence>
<dbReference type="InterPro" id="IPR023214">
    <property type="entry name" value="HAD_sf"/>
</dbReference>
<keyword evidence="4 14" id="KW-0812">Transmembrane</keyword>
<comment type="subcellular location">
    <subcellularLocation>
        <location evidence="1">Late endosome membrane</location>
        <topology evidence="1">Multi-pass membrane protein</topology>
    </subcellularLocation>
</comment>
<keyword evidence="7" id="KW-0967">Endosome</keyword>
<dbReference type="GO" id="GO:0031902">
    <property type="term" value="C:late endosome membrane"/>
    <property type="evidence" value="ECO:0007669"/>
    <property type="project" value="UniProtKB-SubCell"/>
</dbReference>
<dbReference type="Gene3D" id="3.40.1110.10">
    <property type="entry name" value="Calcium-transporting ATPase, cytoplasmic domain N"/>
    <property type="match status" value="2"/>
</dbReference>
<dbReference type="NCBIfam" id="TIGR01494">
    <property type="entry name" value="ATPase_P-type"/>
    <property type="match status" value="1"/>
</dbReference>
<dbReference type="InterPro" id="IPR001757">
    <property type="entry name" value="P_typ_ATPase"/>
</dbReference>
<dbReference type="PANTHER" id="PTHR45630">
    <property type="entry name" value="CATION-TRANSPORTING ATPASE-RELATED"/>
    <property type="match status" value="1"/>
</dbReference>
<keyword evidence="6" id="KW-0547">Nucleotide-binding</keyword>
<feature type="transmembrane region" description="Helical" evidence="14">
    <location>
        <begin position="777"/>
        <end position="795"/>
    </location>
</feature>
<dbReference type="Proteomes" id="UP001497623">
    <property type="component" value="Unassembled WGS sequence"/>
</dbReference>
<dbReference type="GO" id="GO:0140358">
    <property type="term" value="F:P-type transmembrane transporter activity"/>
    <property type="evidence" value="ECO:0007669"/>
    <property type="project" value="InterPro"/>
</dbReference>
<keyword evidence="12 14" id="KW-0472">Membrane</keyword>
<gene>
    <name evidence="15" type="ORF">MNOR_LOCUS1309</name>
</gene>
<dbReference type="InterPro" id="IPR044492">
    <property type="entry name" value="P_typ_ATPase_HD_dom"/>
</dbReference>
<proteinExistence type="inferred from homology"/>
<dbReference type="SFLD" id="SFLDG00002">
    <property type="entry name" value="C1.7:_P-type_atpase_like"/>
    <property type="match status" value="1"/>
</dbReference>
<evidence type="ECO:0000313" key="15">
    <source>
        <dbReference type="EMBL" id="CAL4060381.1"/>
    </source>
</evidence>
<dbReference type="InterPro" id="IPR036412">
    <property type="entry name" value="HAD-like_sf"/>
</dbReference>
<dbReference type="PROSITE" id="PS00154">
    <property type="entry name" value="ATPASE_E1_E2"/>
    <property type="match status" value="1"/>
</dbReference>
<feature type="transmembrane region" description="Helical" evidence="14">
    <location>
        <begin position="815"/>
        <end position="835"/>
    </location>
</feature>
<keyword evidence="11 14" id="KW-1133">Transmembrane helix</keyword>
<evidence type="ECO:0000256" key="6">
    <source>
        <dbReference type="ARBA" id="ARBA00022741"/>
    </source>
</evidence>
<dbReference type="Gene3D" id="3.40.50.1000">
    <property type="entry name" value="HAD superfamily/HAD-like"/>
    <property type="match status" value="2"/>
</dbReference>
<dbReference type="GO" id="GO:0006874">
    <property type="term" value="P:intracellular calcium ion homeostasis"/>
    <property type="evidence" value="ECO:0007669"/>
    <property type="project" value="TreeGrafter"/>
</dbReference>
<dbReference type="Pfam" id="PF13246">
    <property type="entry name" value="Cation_ATPase"/>
    <property type="match status" value="1"/>
</dbReference>
<feature type="transmembrane region" description="Helical" evidence="14">
    <location>
        <begin position="658"/>
        <end position="675"/>
    </location>
</feature>